<dbReference type="InterPro" id="IPR015424">
    <property type="entry name" value="PyrdxlP-dep_Trfase"/>
</dbReference>
<dbReference type="Gene3D" id="3.40.640.10">
    <property type="entry name" value="Type I PLP-dependent aspartate aminotransferase-like (Major domain)"/>
    <property type="match status" value="1"/>
</dbReference>
<keyword evidence="2 3" id="KW-0663">Pyridoxal phosphate</keyword>
<organism evidence="4 5">
    <name type="scientific">Ruminococcus gauvreauii</name>
    <dbReference type="NCBI Taxonomy" id="438033"/>
    <lineage>
        <taxon>Bacteria</taxon>
        <taxon>Bacillati</taxon>
        <taxon>Bacillota</taxon>
        <taxon>Clostridia</taxon>
        <taxon>Eubacteriales</taxon>
        <taxon>Oscillospiraceae</taxon>
        <taxon>Ruminococcus</taxon>
    </lineage>
</organism>
<dbReference type="PANTHER" id="PTHR43713:SF3">
    <property type="entry name" value="GLUTAMATE-1-SEMIALDEHYDE 2,1-AMINOMUTASE 1, CHLOROPLASTIC-RELATED"/>
    <property type="match status" value="1"/>
</dbReference>
<accession>A0ABY5VC89</accession>
<proteinExistence type="inferred from homology"/>
<dbReference type="InterPro" id="IPR015421">
    <property type="entry name" value="PyrdxlP-dep_Trfase_major"/>
</dbReference>
<dbReference type="PANTHER" id="PTHR43713">
    <property type="entry name" value="GLUTAMATE-1-SEMIALDEHYDE 2,1-AMINOMUTASE"/>
    <property type="match status" value="1"/>
</dbReference>
<dbReference type="RefSeq" id="WP_049898498.1">
    <property type="nucleotide sequence ID" value="NZ_CABLBR010000051.1"/>
</dbReference>
<comment type="similarity">
    <text evidence="3">Belongs to the class-III pyridoxal-phosphate-dependent aminotransferase family.</text>
</comment>
<dbReference type="Gene3D" id="3.90.1150.10">
    <property type="entry name" value="Aspartate Aminotransferase, domain 1"/>
    <property type="match status" value="1"/>
</dbReference>
<name>A0ABY5VC89_9FIRM</name>
<keyword evidence="4" id="KW-0032">Aminotransferase</keyword>
<dbReference type="InterPro" id="IPR015422">
    <property type="entry name" value="PyrdxlP-dep_Trfase_small"/>
</dbReference>
<dbReference type="GO" id="GO:0008483">
    <property type="term" value="F:transaminase activity"/>
    <property type="evidence" value="ECO:0007669"/>
    <property type="project" value="UniProtKB-KW"/>
</dbReference>
<evidence type="ECO:0000256" key="3">
    <source>
        <dbReference type="RuleBase" id="RU003560"/>
    </source>
</evidence>
<evidence type="ECO:0000313" key="5">
    <source>
        <dbReference type="Proteomes" id="UP001060164"/>
    </source>
</evidence>
<keyword evidence="4" id="KW-0808">Transferase</keyword>
<keyword evidence="5" id="KW-1185">Reference proteome</keyword>
<dbReference type="PROSITE" id="PS00600">
    <property type="entry name" value="AA_TRANSFER_CLASS_3"/>
    <property type="match status" value="1"/>
</dbReference>
<protein>
    <submittedName>
        <fullName evidence="4">Aspartate aminotransferase family protein</fullName>
    </submittedName>
</protein>
<dbReference type="Pfam" id="PF00202">
    <property type="entry name" value="Aminotran_3"/>
    <property type="match status" value="1"/>
</dbReference>
<evidence type="ECO:0000313" key="4">
    <source>
        <dbReference type="EMBL" id="UWP58109.1"/>
    </source>
</evidence>
<evidence type="ECO:0000256" key="2">
    <source>
        <dbReference type="ARBA" id="ARBA00022898"/>
    </source>
</evidence>
<comment type="cofactor">
    <cofactor evidence="1">
        <name>pyridoxal 5'-phosphate</name>
        <dbReference type="ChEBI" id="CHEBI:597326"/>
    </cofactor>
</comment>
<dbReference type="CDD" id="cd00610">
    <property type="entry name" value="OAT_like"/>
    <property type="match status" value="1"/>
</dbReference>
<sequence length="438" mass="48833">MSRNEEIFKEAEQYLVSGASAGQRYNGVLNMPLYMDHADGAYLYDVDGNKYIDYHGGSGAALFGHNHPKIKEAVEKSVERGFFMNYDTEETVELAKLVREVFPGCEKIRLANTGSEATQGAIRLARGYTGRNLVLKFEGHFHGMHENIWFNHNDVRAELGDGIVETVPDSQGFQLNAKDSVVVVKFNDLDALEAAVKKYRDQIACLIMEPISFNCGCLETRPGFLKSVRDICTREEILLIFDEVICGLRMRPGSAQKRYNVIPDLTTTAKAIGGGIPIAIVGGKAEIMDHFSPKGPVVMSGTYTGALMSVMASVACIKTAMEPGFYDHIEALGDRLFNGIDDLFRKYGLKGHVRGVGARFAIYFGIDNPDDDYDFRKVAAEFDRDTDRRFVTEAVKSGLWFHDTSTKITPAHRALMSAHSMQDMDDTLERMDQIFRTL</sequence>
<dbReference type="SUPFAM" id="SSF53383">
    <property type="entry name" value="PLP-dependent transferases"/>
    <property type="match status" value="1"/>
</dbReference>
<dbReference type="InterPro" id="IPR005814">
    <property type="entry name" value="Aminotrans_3"/>
</dbReference>
<evidence type="ECO:0000256" key="1">
    <source>
        <dbReference type="ARBA" id="ARBA00001933"/>
    </source>
</evidence>
<dbReference type="EMBL" id="CP102290">
    <property type="protein sequence ID" value="UWP58109.1"/>
    <property type="molecule type" value="Genomic_DNA"/>
</dbReference>
<dbReference type="Proteomes" id="UP001060164">
    <property type="component" value="Chromosome"/>
</dbReference>
<reference evidence="4" key="1">
    <citation type="journal article" date="2022" name="Cell">
        <title>Design, construction, and in vivo augmentation of a complex gut microbiome.</title>
        <authorList>
            <person name="Cheng A.G."/>
            <person name="Ho P.Y."/>
            <person name="Aranda-Diaz A."/>
            <person name="Jain S."/>
            <person name="Yu F.B."/>
            <person name="Meng X."/>
            <person name="Wang M."/>
            <person name="Iakiviak M."/>
            <person name="Nagashima K."/>
            <person name="Zhao A."/>
            <person name="Murugkar P."/>
            <person name="Patil A."/>
            <person name="Atabakhsh K."/>
            <person name="Weakley A."/>
            <person name="Yan J."/>
            <person name="Brumbaugh A.R."/>
            <person name="Higginbottom S."/>
            <person name="Dimas A."/>
            <person name="Shiver A.L."/>
            <person name="Deutschbauer A."/>
            <person name="Neff N."/>
            <person name="Sonnenburg J.L."/>
            <person name="Huang K.C."/>
            <person name="Fischbach M.A."/>
        </authorList>
    </citation>
    <scope>NUCLEOTIDE SEQUENCE</scope>
    <source>
        <strain evidence="4">DSM 19829</strain>
    </source>
</reference>
<dbReference type="InterPro" id="IPR049704">
    <property type="entry name" value="Aminotrans_3_PPA_site"/>
</dbReference>
<gene>
    <name evidence="4" type="ORF">NQ502_11990</name>
</gene>